<reference evidence="13 14" key="1">
    <citation type="submission" date="2019-12" db="EMBL/GenBank/DDBJ databases">
        <title>Genomic-based taxomic classification of the family Erythrobacteraceae.</title>
        <authorList>
            <person name="Xu L."/>
        </authorList>
    </citation>
    <scope>NUCLEOTIDE SEQUENCE [LARGE SCALE GENOMIC DNA]</scope>
    <source>
        <strain evidence="13 14">JCM 17802</strain>
    </source>
</reference>
<protein>
    <recommendedName>
        <fullName evidence="10">Sensor protein FixL</fullName>
        <ecNumber evidence="2">2.7.13.3</ecNumber>
    </recommendedName>
</protein>
<dbReference type="GO" id="GO:0000155">
    <property type="term" value="F:phosphorelay sensor kinase activity"/>
    <property type="evidence" value="ECO:0007669"/>
    <property type="project" value="InterPro"/>
</dbReference>
<dbReference type="SMART" id="SM00091">
    <property type="entry name" value="PAS"/>
    <property type="match status" value="1"/>
</dbReference>
<keyword evidence="14" id="KW-1185">Reference proteome</keyword>
<dbReference type="PROSITE" id="PS50109">
    <property type="entry name" value="HIS_KIN"/>
    <property type="match status" value="1"/>
</dbReference>
<dbReference type="Proteomes" id="UP000468943">
    <property type="component" value="Unassembled WGS sequence"/>
</dbReference>
<keyword evidence="4" id="KW-0808">Transferase</keyword>
<dbReference type="InterPro" id="IPR035965">
    <property type="entry name" value="PAS-like_dom_sf"/>
</dbReference>
<evidence type="ECO:0000256" key="2">
    <source>
        <dbReference type="ARBA" id="ARBA00012438"/>
    </source>
</evidence>
<evidence type="ECO:0000256" key="9">
    <source>
        <dbReference type="ARBA" id="ARBA00059827"/>
    </source>
</evidence>
<comment type="catalytic activity">
    <reaction evidence="1">
        <text>ATP + protein L-histidine = ADP + protein N-phospho-L-histidine.</text>
        <dbReference type="EC" id="2.7.13.3"/>
    </reaction>
</comment>
<dbReference type="Gene3D" id="6.10.250.2580">
    <property type="match status" value="1"/>
</dbReference>
<dbReference type="InterPro" id="IPR004358">
    <property type="entry name" value="Sig_transdc_His_kin-like_C"/>
</dbReference>
<dbReference type="GO" id="GO:0006355">
    <property type="term" value="P:regulation of DNA-templated transcription"/>
    <property type="evidence" value="ECO:0007669"/>
    <property type="project" value="InterPro"/>
</dbReference>
<comment type="caution">
    <text evidence="13">The sequence shown here is derived from an EMBL/GenBank/DDBJ whole genome shotgun (WGS) entry which is preliminary data.</text>
</comment>
<dbReference type="PANTHER" id="PTHR43065:SF46">
    <property type="entry name" value="C4-DICARBOXYLATE TRANSPORT SENSOR PROTEIN DCTB"/>
    <property type="match status" value="1"/>
</dbReference>
<evidence type="ECO:0000256" key="8">
    <source>
        <dbReference type="ARBA" id="ARBA00023012"/>
    </source>
</evidence>
<feature type="domain" description="PAS" evidence="12">
    <location>
        <begin position="17"/>
        <end position="87"/>
    </location>
</feature>
<evidence type="ECO:0000259" key="11">
    <source>
        <dbReference type="PROSITE" id="PS50109"/>
    </source>
</evidence>
<evidence type="ECO:0000256" key="4">
    <source>
        <dbReference type="ARBA" id="ARBA00022679"/>
    </source>
</evidence>
<evidence type="ECO:0000259" key="12">
    <source>
        <dbReference type="PROSITE" id="PS50112"/>
    </source>
</evidence>
<dbReference type="FunFam" id="3.30.450.20:FF:000060">
    <property type="entry name" value="Sensor protein FixL"/>
    <property type="match status" value="1"/>
</dbReference>
<dbReference type="NCBIfam" id="TIGR00229">
    <property type="entry name" value="sensory_box"/>
    <property type="match status" value="1"/>
</dbReference>
<keyword evidence="6" id="KW-0418">Kinase</keyword>
<comment type="function">
    <text evidence="9">Putative oxygen sensor; modulates the activity of FixJ, a transcriptional activator of nitrogen fixation fixK gene. FixL probably acts as a kinase that phosphorylates FixJ.</text>
</comment>
<evidence type="ECO:0000256" key="10">
    <source>
        <dbReference type="ARBA" id="ARBA00070616"/>
    </source>
</evidence>
<dbReference type="Gene3D" id="3.30.450.20">
    <property type="entry name" value="PAS domain"/>
    <property type="match status" value="1"/>
</dbReference>
<dbReference type="Pfam" id="PF02518">
    <property type="entry name" value="HATPase_c"/>
    <property type="match status" value="1"/>
</dbReference>
<proteinExistence type="predicted"/>
<dbReference type="EMBL" id="WTYS01000001">
    <property type="protein sequence ID" value="MXO57277.1"/>
    <property type="molecule type" value="Genomic_DNA"/>
</dbReference>
<dbReference type="AlphaFoldDB" id="A0A6I4SQZ4"/>
<keyword evidence="3" id="KW-0597">Phosphoprotein</keyword>
<sequence>MTNTAENDDQSDSAFSELEKLHALIDMVPEAMVIIDQRGHIRSFSKGAERMFGYDEEQVLGENVSMLMPSPDREAHDDYINHYLDTGEKRMIGTRRVTTASRCNGSTFPIELSVGEMPIAGKRHFTGFIRDITESEEREQTLQALQADLAHVSRISAMGGIANSIAHELNQPLTGIANYSAAGVDLLADPSGAYIEEARHAFSECRSEALRAAGIISKLRDFISRGNTVLEIASIDRLVNSATALALVNGDGRDVDLSVSIDPRCKSVLAVPVQIQQVLFNLIRNALEAMERTHSKRLRVTSTCAPEGKVQVSVSDCGPGLDPHVASRLFHPFISTKASGIGLGLAICHTIVNAHGGKIRAGPSDMGGTEFAFTLKRADLGGEYD</sequence>
<gene>
    <name evidence="13" type="ORF">GRI36_10325</name>
</gene>
<dbReference type="InterPro" id="IPR036097">
    <property type="entry name" value="HisK_dim/P_sf"/>
</dbReference>
<dbReference type="PRINTS" id="PR00344">
    <property type="entry name" value="BCTRLSENSOR"/>
</dbReference>
<dbReference type="SUPFAM" id="SSF55785">
    <property type="entry name" value="PYP-like sensor domain (PAS domain)"/>
    <property type="match status" value="1"/>
</dbReference>
<dbReference type="SUPFAM" id="SSF47384">
    <property type="entry name" value="Homodimeric domain of signal transducing histidine kinase"/>
    <property type="match status" value="1"/>
</dbReference>
<dbReference type="CDD" id="cd00130">
    <property type="entry name" value="PAS"/>
    <property type="match status" value="1"/>
</dbReference>
<dbReference type="Gene3D" id="1.10.287.130">
    <property type="match status" value="1"/>
</dbReference>
<organism evidence="13 14">
    <name type="scientific">Pontixanthobacter gangjinensis</name>
    <dbReference type="NCBI Taxonomy" id="1028742"/>
    <lineage>
        <taxon>Bacteria</taxon>
        <taxon>Pseudomonadati</taxon>
        <taxon>Pseudomonadota</taxon>
        <taxon>Alphaproteobacteria</taxon>
        <taxon>Sphingomonadales</taxon>
        <taxon>Erythrobacteraceae</taxon>
        <taxon>Pontixanthobacter</taxon>
    </lineage>
</organism>
<name>A0A6I4SQZ4_9SPHN</name>
<dbReference type="Pfam" id="PF00989">
    <property type="entry name" value="PAS"/>
    <property type="match status" value="1"/>
</dbReference>
<dbReference type="SUPFAM" id="SSF55874">
    <property type="entry name" value="ATPase domain of HSP90 chaperone/DNA topoisomerase II/histidine kinase"/>
    <property type="match status" value="1"/>
</dbReference>
<dbReference type="SMART" id="SM00388">
    <property type="entry name" value="HisKA"/>
    <property type="match status" value="1"/>
</dbReference>
<evidence type="ECO:0000313" key="13">
    <source>
        <dbReference type="EMBL" id="MXO57277.1"/>
    </source>
</evidence>
<dbReference type="OrthoDB" id="9789238at2"/>
<dbReference type="Gene3D" id="3.30.565.10">
    <property type="entry name" value="Histidine kinase-like ATPase, C-terminal domain"/>
    <property type="match status" value="1"/>
</dbReference>
<keyword evidence="8" id="KW-0902">Two-component regulatory system</keyword>
<dbReference type="InterPro" id="IPR000014">
    <property type="entry name" value="PAS"/>
</dbReference>
<dbReference type="InterPro" id="IPR003661">
    <property type="entry name" value="HisK_dim/P_dom"/>
</dbReference>
<dbReference type="PANTHER" id="PTHR43065">
    <property type="entry name" value="SENSOR HISTIDINE KINASE"/>
    <property type="match status" value="1"/>
</dbReference>
<dbReference type="InterPro" id="IPR013767">
    <property type="entry name" value="PAS_fold"/>
</dbReference>
<evidence type="ECO:0000256" key="6">
    <source>
        <dbReference type="ARBA" id="ARBA00022777"/>
    </source>
</evidence>
<evidence type="ECO:0000313" key="14">
    <source>
        <dbReference type="Proteomes" id="UP000468943"/>
    </source>
</evidence>
<dbReference type="InterPro" id="IPR005467">
    <property type="entry name" value="His_kinase_dom"/>
</dbReference>
<dbReference type="GO" id="GO:0005524">
    <property type="term" value="F:ATP binding"/>
    <property type="evidence" value="ECO:0007669"/>
    <property type="project" value="UniProtKB-KW"/>
</dbReference>
<keyword evidence="5" id="KW-0547">Nucleotide-binding</keyword>
<dbReference type="RefSeq" id="WP_160598382.1">
    <property type="nucleotide sequence ID" value="NZ_WTYS01000001.1"/>
</dbReference>
<evidence type="ECO:0000256" key="5">
    <source>
        <dbReference type="ARBA" id="ARBA00022741"/>
    </source>
</evidence>
<dbReference type="SMART" id="SM00387">
    <property type="entry name" value="HATPase_c"/>
    <property type="match status" value="1"/>
</dbReference>
<dbReference type="EC" id="2.7.13.3" evidence="2"/>
<feature type="domain" description="Histidine kinase" evidence="11">
    <location>
        <begin position="164"/>
        <end position="379"/>
    </location>
</feature>
<evidence type="ECO:0000256" key="3">
    <source>
        <dbReference type="ARBA" id="ARBA00022553"/>
    </source>
</evidence>
<dbReference type="InterPro" id="IPR003594">
    <property type="entry name" value="HATPase_dom"/>
</dbReference>
<evidence type="ECO:0000256" key="1">
    <source>
        <dbReference type="ARBA" id="ARBA00000085"/>
    </source>
</evidence>
<accession>A0A6I4SQZ4</accession>
<keyword evidence="7" id="KW-0067">ATP-binding</keyword>
<dbReference type="PROSITE" id="PS50112">
    <property type="entry name" value="PAS"/>
    <property type="match status" value="1"/>
</dbReference>
<evidence type="ECO:0000256" key="7">
    <source>
        <dbReference type="ARBA" id="ARBA00022840"/>
    </source>
</evidence>
<dbReference type="Pfam" id="PF00512">
    <property type="entry name" value="HisKA"/>
    <property type="match status" value="1"/>
</dbReference>
<dbReference type="CDD" id="cd00082">
    <property type="entry name" value="HisKA"/>
    <property type="match status" value="1"/>
</dbReference>
<dbReference type="InterPro" id="IPR036890">
    <property type="entry name" value="HATPase_C_sf"/>
</dbReference>